<feature type="transmembrane region" description="Helical" evidence="1">
    <location>
        <begin position="7"/>
        <end position="28"/>
    </location>
</feature>
<feature type="transmembrane region" description="Helical" evidence="1">
    <location>
        <begin position="82"/>
        <end position="103"/>
    </location>
</feature>
<evidence type="ECO:0000313" key="3">
    <source>
        <dbReference type="EMBL" id="HGS20919.1"/>
    </source>
</evidence>
<dbReference type="AlphaFoldDB" id="A0A7C4KIB9"/>
<sequence>MRTVRRLYFYLLALIGSQAIIWGAVNLLRTVVAGRFSGTVGTLANGLSLVLVGMPVFLLHWLTAQREAQQDEEERASRIRAIFLHAVRVWTLIPILYAALALLNRFLAGVMGLSESGAFFGAGQTTSDNLIAIAVNLAAYQYFTHVLSRDWQDAPAGHFLAETRRLYRYLWVLFGLTLTVFGVQGTLSYLLSLLQGVAAASGYRLATSLSLLLVGTPVWGVSWWLAQESLDENAERESILRLVVLYLICLAGVVGVLAAGGRTLAGIFGVWLGRPQSLPEFLFETGPALSALVPLAVMWAYYGRILEREMAALASAPQRAGVRRLYRSLLSALGLATLFMALFTLLGYVVDGLLTWNGVIPAWGKLNTGLATLAVGLPLWLATWLPLQAEAGAAGETGERARRSVVRRAYLYLFVFLFVVGLMVAAGDLFYNLITHFLGSPIHGIGALAAKRSLFAVALAVFLVYHLRVLRADARAAQQAQSKTHAAFPILLVVLDEMPLAEELVRALHRQTPRLPVAVHSLERGAPDDAMLSARLVVLPSRLALEPPEVLRLWLSAYRGRRLVVPQPLEGWVWPGATTRSLRELTEEAAGVIRQMAEGDLPRAGLPSNPWAVAGYVLGGLFAVQLLIGLFALLVSSLFG</sequence>
<feature type="domain" description="DUF5671" evidence="2">
    <location>
        <begin position="324"/>
        <end position="440"/>
    </location>
</feature>
<keyword evidence="1" id="KW-0812">Transmembrane</keyword>
<feature type="transmembrane region" description="Helical" evidence="1">
    <location>
        <begin position="281"/>
        <end position="302"/>
    </location>
</feature>
<reference evidence="3" key="1">
    <citation type="journal article" date="2020" name="mSystems">
        <title>Genome- and Community-Level Interaction Insights into Carbon Utilization and Element Cycling Functions of Hydrothermarchaeota in Hydrothermal Sediment.</title>
        <authorList>
            <person name="Zhou Z."/>
            <person name="Liu Y."/>
            <person name="Xu W."/>
            <person name="Pan J."/>
            <person name="Luo Z.H."/>
            <person name="Li M."/>
        </authorList>
    </citation>
    <scope>NUCLEOTIDE SEQUENCE [LARGE SCALE GENOMIC DNA]</scope>
    <source>
        <strain evidence="3">SpSt-573</strain>
    </source>
</reference>
<evidence type="ECO:0000256" key="1">
    <source>
        <dbReference type="SAM" id="Phobius"/>
    </source>
</evidence>
<feature type="transmembrane region" description="Helical" evidence="1">
    <location>
        <begin position="613"/>
        <end position="639"/>
    </location>
</feature>
<keyword evidence="1" id="KW-0472">Membrane</keyword>
<feature type="domain" description="DUF5671" evidence="2">
    <location>
        <begin position="6"/>
        <end position="135"/>
    </location>
</feature>
<gene>
    <name evidence="3" type="ORF">ENT37_03500</name>
</gene>
<organism evidence="3">
    <name type="scientific">Anaerolinea thermolimosa</name>
    <dbReference type="NCBI Taxonomy" id="229919"/>
    <lineage>
        <taxon>Bacteria</taxon>
        <taxon>Bacillati</taxon>
        <taxon>Chloroflexota</taxon>
        <taxon>Anaerolineae</taxon>
        <taxon>Anaerolineales</taxon>
        <taxon>Anaerolineaceae</taxon>
        <taxon>Anaerolinea</taxon>
    </lineage>
</organism>
<proteinExistence type="predicted"/>
<feature type="domain" description="DUF5671" evidence="2">
    <location>
        <begin position="165"/>
        <end position="295"/>
    </location>
</feature>
<keyword evidence="1" id="KW-1133">Transmembrane helix</keyword>
<feature type="transmembrane region" description="Helical" evidence="1">
    <location>
        <begin position="329"/>
        <end position="350"/>
    </location>
</feature>
<accession>A0A7C4KIB9</accession>
<comment type="caution">
    <text evidence="3">The sequence shown here is derived from an EMBL/GenBank/DDBJ whole genome shotgun (WGS) entry which is preliminary data.</text>
</comment>
<feature type="transmembrane region" description="Helical" evidence="1">
    <location>
        <begin position="410"/>
        <end position="430"/>
    </location>
</feature>
<name>A0A7C4KIB9_9CHLR</name>
<protein>
    <recommendedName>
        <fullName evidence="2">DUF5671 domain-containing protein</fullName>
    </recommendedName>
</protein>
<feature type="transmembrane region" description="Helical" evidence="1">
    <location>
        <begin position="169"/>
        <end position="191"/>
    </location>
</feature>
<dbReference type="EMBL" id="DSYK01000181">
    <property type="protein sequence ID" value="HGS20919.1"/>
    <property type="molecule type" value="Genomic_DNA"/>
</dbReference>
<feature type="transmembrane region" description="Helical" evidence="1">
    <location>
        <begin position="238"/>
        <end position="261"/>
    </location>
</feature>
<dbReference type="Pfam" id="PF18920">
    <property type="entry name" value="DUF5671"/>
    <property type="match status" value="3"/>
</dbReference>
<feature type="transmembrane region" description="Helical" evidence="1">
    <location>
        <begin position="370"/>
        <end position="389"/>
    </location>
</feature>
<feature type="transmembrane region" description="Helical" evidence="1">
    <location>
        <begin position="203"/>
        <end position="226"/>
    </location>
</feature>
<evidence type="ECO:0000259" key="2">
    <source>
        <dbReference type="Pfam" id="PF18920"/>
    </source>
</evidence>
<feature type="transmembrane region" description="Helical" evidence="1">
    <location>
        <begin position="442"/>
        <end position="465"/>
    </location>
</feature>
<feature type="transmembrane region" description="Helical" evidence="1">
    <location>
        <begin position="40"/>
        <end position="62"/>
    </location>
</feature>
<dbReference type="InterPro" id="IPR043728">
    <property type="entry name" value="DUF5671"/>
</dbReference>